<feature type="transmembrane region" description="Helical" evidence="1">
    <location>
        <begin position="78"/>
        <end position="103"/>
    </location>
</feature>
<dbReference type="EMBL" id="BSYO01000004">
    <property type="protein sequence ID" value="GMH03781.1"/>
    <property type="molecule type" value="Genomic_DNA"/>
</dbReference>
<dbReference type="AlphaFoldDB" id="A0AAD3XGS3"/>
<reference evidence="2" key="1">
    <citation type="submission" date="2023-05" db="EMBL/GenBank/DDBJ databases">
        <title>Nepenthes gracilis genome sequencing.</title>
        <authorList>
            <person name="Fukushima K."/>
        </authorList>
    </citation>
    <scope>NUCLEOTIDE SEQUENCE</scope>
    <source>
        <strain evidence="2">SING2019-196</strain>
    </source>
</reference>
<comment type="caution">
    <text evidence="2">The sequence shown here is derived from an EMBL/GenBank/DDBJ whole genome shotgun (WGS) entry which is preliminary data.</text>
</comment>
<evidence type="ECO:0000313" key="2">
    <source>
        <dbReference type="EMBL" id="GMH03781.1"/>
    </source>
</evidence>
<keyword evidence="1" id="KW-0812">Transmembrane</keyword>
<evidence type="ECO:0000256" key="1">
    <source>
        <dbReference type="SAM" id="Phobius"/>
    </source>
</evidence>
<proteinExistence type="predicted"/>
<name>A0AAD3XGS3_NEPGR</name>
<evidence type="ECO:0008006" key="4">
    <source>
        <dbReference type="Google" id="ProtNLM"/>
    </source>
</evidence>
<sequence>MDQRLSEDNKNFENGDYTVIRDEEEVVLGVFDKPLPFFGCGIGWFSFLLGFVCPLMWYYASFLHFIKYYHKDPRERTGLASCVAAASIFTLAALITTVTVVLLKPRPLQLTSHGVSAAG</sequence>
<evidence type="ECO:0000313" key="3">
    <source>
        <dbReference type="Proteomes" id="UP001279734"/>
    </source>
</evidence>
<feature type="transmembrane region" description="Helical" evidence="1">
    <location>
        <begin position="42"/>
        <end position="66"/>
    </location>
</feature>
<dbReference type="PANTHER" id="PTHR46666:SF10">
    <property type="entry name" value="RIBOSOMAL PROTEIN L18AE FAMILY"/>
    <property type="match status" value="1"/>
</dbReference>
<keyword evidence="1" id="KW-0472">Membrane</keyword>
<protein>
    <recommendedName>
        <fullName evidence="4">60S ribosomal protein L18a-like protein</fullName>
    </recommendedName>
</protein>
<keyword evidence="3" id="KW-1185">Reference proteome</keyword>
<dbReference type="Proteomes" id="UP001279734">
    <property type="component" value="Unassembled WGS sequence"/>
</dbReference>
<gene>
    <name evidence="2" type="ORF">Nepgr_005620</name>
</gene>
<dbReference type="PANTHER" id="PTHR46666">
    <property type="entry name" value="60S RIBOSOMAL L18A-LIKE PROTEIN"/>
    <property type="match status" value="1"/>
</dbReference>
<organism evidence="2 3">
    <name type="scientific">Nepenthes gracilis</name>
    <name type="common">Slender pitcher plant</name>
    <dbReference type="NCBI Taxonomy" id="150966"/>
    <lineage>
        <taxon>Eukaryota</taxon>
        <taxon>Viridiplantae</taxon>
        <taxon>Streptophyta</taxon>
        <taxon>Embryophyta</taxon>
        <taxon>Tracheophyta</taxon>
        <taxon>Spermatophyta</taxon>
        <taxon>Magnoliopsida</taxon>
        <taxon>eudicotyledons</taxon>
        <taxon>Gunneridae</taxon>
        <taxon>Pentapetalae</taxon>
        <taxon>Caryophyllales</taxon>
        <taxon>Nepenthaceae</taxon>
        <taxon>Nepenthes</taxon>
    </lineage>
</organism>
<accession>A0AAD3XGS3</accession>
<keyword evidence="1" id="KW-1133">Transmembrane helix</keyword>